<feature type="transmembrane region" description="Helical" evidence="1">
    <location>
        <begin position="7"/>
        <end position="32"/>
    </location>
</feature>
<proteinExistence type="predicted"/>
<feature type="transmembrane region" description="Helical" evidence="1">
    <location>
        <begin position="150"/>
        <end position="177"/>
    </location>
</feature>
<evidence type="ECO:0000313" key="3">
    <source>
        <dbReference type="Proteomes" id="UP000272025"/>
    </source>
</evidence>
<dbReference type="AlphaFoldDB" id="A0A3N2PUJ3"/>
<gene>
    <name evidence="2" type="ORF">SODALDRAFT_183166</name>
</gene>
<keyword evidence="1" id="KW-1133">Transmembrane helix</keyword>
<keyword evidence="1" id="KW-0472">Membrane</keyword>
<evidence type="ECO:0000313" key="2">
    <source>
        <dbReference type="EMBL" id="ROT38173.1"/>
    </source>
</evidence>
<keyword evidence="1" id="KW-0812">Transmembrane</keyword>
<protein>
    <submittedName>
        <fullName evidence="2">Uncharacterized protein</fullName>
    </submittedName>
</protein>
<name>A0A3N2PUJ3_SODAK</name>
<organism evidence="2 3">
    <name type="scientific">Sodiomyces alkalinus (strain CBS 110278 / VKM F-3762 / F11)</name>
    <name type="common">Alkaliphilic filamentous fungus</name>
    <dbReference type="NCBI Taxonomy" id="1314773"/>
    <lineage>
        <taxon>Eukaryota</taxon>
        <taxon>Fungi</taxon>
        <taxon>Dikarya</taxon>
        <taxon>Ascomycota</taxon>
        <taxon>Pezizomycotina</taxon>
        <taxon>Sordariomycetes</taxon>
        <taxon>Hypocreomycetidae</taxon>
        <taxon>Glomerellales</taxon>
        <taxon>Plectosphaerellaceae</taxon>
        <taxon>Sodiomyces</taxon>
    </lineage>
</organism>
<dbReference type="RefSeq" id="XP_028465979.1">
    <property type="nucleotide sequence ID" value="XM_028607075.1"/>
</dbReference>
<reference evidence="2 3" key="1">
    <citation type="journal article" date="2018" name="Mol. Ecol.">
        <title>The obligate alkalophilic soda-lake fungus Sodiomyces alkalinus has shifted to a protein diet.</title>
        <authorList>
            <person name="Grum-Grzhimaylo A.A."/>
            <person name="Falkoski D.L."/>
            <person name="van den Heuvel J."/>
            <person name="Valero-Jimenez C.A."/>
            <person name="Min B."/>
            <person name="Choi I.G."/>
            <person name="Lipzen A."/>
            <person name="Daum C.G."/>
            <person name="Aanen D.K."/>
            <person name="Tsang A."/>
            <person name="Henrissat B."/>
            <person name="Bilanenko E.N."/>
            <person name="de Vries R.P."/>
            <person name="van Kan J.A.L."/>
            <person name="Grigoriev I.V."/>
            <person name="Debets A.J.M."/>
        </authorList>
    </citation>
    <scope>NUCLEOTIDE SEQUENCE [LARGE SCALE GENOMIC DNA]</scope>
    <source>
        <strain evidence="2 3">F11</strain>
    </source>
</reference>
<dbReference type="GeneID" id="39575553"/>
<evidence type="ECO:0000256" key="1">
    <source>
        <dbReference type="SAM" id="Phobius"/>
    </source>
</evidence>
<accession>A0A3N2PUJ3</accession>
<dbReference type="EMBL" id="ML119056">
    <property type="protein sequence ID" value="ROT38173.1"/>
    <property type="molecule type" value="Genomic_DNA"/>
</dbReference>
<sequence length="231" mass="25638">MSLRCLCVPLIADCSCSSLLFLSFFSVSFFFFPSSAVPYLHVIDIRCTRPAQNIPPRPPRPPIIPISSLLTLLAPKRRTVVSFLLDSGVRPARGFLSGPLRLPSRGPCFISDSCPGPLCLIPILSFSLPRCRHRDIPYSGVSLYRGTDTIFPLVIFLALIAVTSRSFSFDSTALVLCSRTTSTFRSKAQQHQRHRRLQNCETHPFILATADFELDFSRDTVLLPLSCHGPA</sequence>
<dbReference type="Proteomes" id="UP000272025">
    <property type="component" value="Unassembled WGS sequence"/>
</dbReference>
<keyword evidence="3" id="KW-1185">Reference proteome</keyword>